<dbReference type="InterPro" id="IPR020456">
    <property type="entry name" value="Acylphosphatase"/>
</dbReference>
<evidence type="ECO:0000313" key="9">
    <source>
        <dbReference type="EMBL" id="GAE29607.1"/>
    </source>
</evidence>
<evidence type="ECO:0000259" key="8">
    <source>
        <dbReference type="PROSITE" id="PS51160"/>
    </source>
</evidence>
<dbReference type="RefSeq" id="WP_035341408.1">
    <property type="nucleotide sequence ID" value="NZ_BAUU01000005.1"/>
</dbReference>
<dbReference type="GO" id="GO:0003998">
    <property type="term" value="F:acylphosphatase activity"/>
    <property type="evidence" value="ECO:0007669"/>
    <property type="project" value="UniProtKB-EC"/>
</dbReference>
<dbReference type="Proteomes" id="UP000018895">
    <property type="component" value="Unassembled WGS sequence"/>
</dbReference>
<dbReference type="InterPro" id="IPR017968">
    <property type="entry name" value="Acylphosphatase_CS"/>
</dbReference>
<protein>
    <recommendedName>
        <fullName evidence="3 5">Acylphosphatase</fullName>
        <ecNumber evidence="2 5">3.6.1.7</ecNumber>
    </recommendedName>
</protein>
<organism evidence="9 10">
    <name type="scientific">Halalkalibacter hemicellulosilyticusJCM 9152</name>
    <dbReference type="NCBI Taxonomy" id="1236971"/>
    <lineage>
        <taxon>Bacteria</taxon>
        <taxon>Bacillati</taxon>
        <taxon>Bacillota</taxon>
        <taxon>Bacilli</taxon>
        <taxon>Bacillales</taxon>
        <taxon>Bacillaceae</taxon>
        <taxon>Halalkalibacter</taxon>
    </lineage>
</organism>
<dbReference type="PROSITE" id="PS00151">
    <property type="entry name" value="ACYLPHOSPHATASE_2"/>
    <property type="match status" value="1"/>
</dbReference>
<dbReference type="PANTHER" id="PTHR47268:SF4">
    <property type="entry name" value="ACYLPHOSPHATASE"/>
    <property type="match status" value="1"/>
</dbReference>
<evidence type="ECO:0000256" key="4">
    <source>
        <dbReference type="ARBA" id="ARBA00047645"/>
    </source>
</evidence>
<dbReference type="PRINTS" id="PR00112">
    <property type="entry name" value="ACYLPHPHTASE"/>
</dbReference>
<dbReference type="PROSITE" id="PS00150">
    <property type="entry name" value="ACYLPHOSPHATASE_1"/>
    <property type="match status" value="1"/>
</dbReference>
<dbReference type="Pfam" id="PF00708">
    <property type="entry name" value="Acylphosphatase"/>
    <property type="match status" value="1"/>
</dbReference>
<gene>
    <name evidence="9" type="ORF">JCM9152_973</name>
</gene>
<dbReference type="SUPFAM" id="SSF54975">
    <property type="entry name" value="Acylphosphatase/BLUF domain-like"/>
    <property type="match status" value="1"/>
</dbReference>
<dbReference type="EC" id="3.6.1.7" evidence="2 5"/>
<evidence type="ECO:0000256" key="6">
    <source>
        <dbReference type="RuleBase" id="RU000553"/>
    </source>
</evidence>
<evidence type="ECO:0000256" key="1">
    <source>
        <dbReference type="ARBA" id="ARBA00005614"/>
    </source>
</evidence>
<feature type="domain" description="Acylphosphatase-like" evidence="8">
    <location>
        <begin position="3"/>
        <end position="89"/>
    </location>
</feature>
<dbReference type="STRING" id="1236971.JCM9152_973"/>
<dbReference type="AlphaFoldDB" id="W4QCC7"/>
<feature type="active site" evidence="5">
    <location>
        <position position="18"/>
    </location>
</feature>
<dbReference type="EMBL" id="BAUU01000005">
    <property type="protein sequence ID" value="GAE29607.1"/>
    <property type="molecule type" value="Genomic_DNA"/>
</dbReference>
<keyword evidence="5 6" id="KW-0378">Hydrolase</keyword>
<evidence type="ECO:0000256" key="2">
    <source>
        <dbReference type="ARBA" id="ARBA00012150"/>
    </source>
</evidence>
<evidence type="ECO:0000256" key="3">
    <source>
        <dbReference type="ARBA" id="ARBA00015991"/>
    </source>
</evidence>
<sequence>MECWLMKVYGRVQGVGFRYFTQTEALTLNINGWAKNEDDGTVTVYAIGTASSLEAFLTKVETGPPFAKVKKVTVNKQEEWTNPSTFQIR</sequence>
<comment type="catalytic activity">
    <reaction evidence="4 5 6">
        <text>an acyl phosphate + H2O = a carboxylate + phosphate + H(+)</text>
        <dbReference type="Rhea" id="RHEA:14965"/>
        <dbReference type="ChEBI" id="CHEBI:15377"/>
        <dbReference type="ChEBI" id="CHEBI:15378"/>
        <dbReference type="ChEBI" id="CHEBI:29067"/>
        <dbReference type="ChEBI" id="CHEBI:43474"/>
        <dbReference type="ChEBI" id="CHEBI:59918"/>
        <dbReference type="EC" id="3.6.1.7"/>
    </reaction>
</comment>
<proteinExistence type="inferred from homology"/>
<keyword evidence="10" id="KW-1185">Reference proteome</keyword>
<accession>W4QCC7</accession>
<dbReference type="InterPro" id="IPR036046">
    <property type="entry name" value="Acylphosphatase-like_dom_sf"/>
</dbReference>
<comment type="caution">
    <text evidence="9">The sequence shown here is derived from an EMBL/GenBank/DDBJ whole genome shotgun (WGS) entry which is preliminary data.</text>
</comment>
<dbReference type="InterPro" id="IPR001792">
    <property type="entry name" value="Acylphosphatase-like_dom"/>
</dbReference>
<evidence type="ECO:0000256" key="7">
    <source>
        <dbReference type="RuleBase" id="RU004168"/>
    </source>
</evidence>
<reference evidence="9" key="1">
    <citation type="journal article" date="2014" name="Genome Announc.">
        <title>Draft Genome Sequences of Three Alkaliphilic Bacillus Strains, Bacillus wakoensis JCM 9140T, Bacillus akibai JCM 9157T, and Bacillus hemicellulosilyticus JCM 9152T.</title>
        <authorList>
            <person name="Yuki M."/>
            <person name="Oshima K."/>
            <person name="Suda W."/>
            <person name="Oshida Y."/>
            <person name="Kitamura K."/>
            <person name="Iida T."/>
            <person name="Hattori M."/>
            <person name="Ohkuma M."/>
        </authorList>
    </citation>
    <scope>NUCLEOTIDE SEQUENCE [LARGE SCALE GENOMIC DNA]</scope>
    <source>
        <strain evidence="9">JCM 9152</strain>
    </source>
</reference>
<dbReference type="PANTHER" id="PTHR47268">
    <property type="entry name" value="ACYLPHOSPHATASE"/>
    <property type="match status" value="1"/>
</dbReference>
<dbReference type="PROSITE" id="PS51160">
    <property type="entry name" value="ACYLPHOSPHATASE_3"/>
    <property type="match status" value="1"/>
</dbReference>
<dbReference type="OrthoDB" id="9808093at2"/>
<feature type="active site" evidence="5">
    <location>
        <position position="36"/>
    </location>
</feature>
<name>W4QCC7_9BACI</name>
<dbReference type="Gene3D" id="3.30.70.100">
    <property type="match status" value="1"/>
</dbReference>
<evidence type="ECO:0000313" key="10">
    <source>
        <dbReference type="Proteomes" id="UP000018895"/>
    </source>
</evidence>
<evidence type="ECO:0000256" key="5">
    <source>
        <dbReference type="PROSITE-ProRule" id="PRU00520"/>
    </source>
</evidence>
<comment type="similarity">
    <text evidence="1 7">Belongs to the acylphosphatase family.</text>
</comment>